<keyword evidence="3" id="KW-1185">Reference proteome</keyword>
<feature type="compositionally biased region" description="Low complexity" evidence="1">
    <location>
        <begin position="51"/>
        <end position="68"/>
    </location>
</feature>
<evidence type="ECO:0000256" key="1">
    <source>
        <dbReference type="SAM" id="MobiDB-lite"/>
    </source>
</evidence>
<reference evidence="2" key="1">
    <citation type="submission" date="2023-10" db="EMBL/GenBank/DDBJ databases">
        <authorList>
            <person name="Chen Y."/>
            <person name="Shah S."/>
            <person name="Dougan E. K."/>
            <person name="Thang M."/>
            <person name="Chan C."/>
        </authorList>
    </citation>
    <scope>NUCLEOTIDE SEQUENCE [LARGE SCALE GENOMIC DNA]</scope>
</reference>
<feature type="non-terminal residue" evidence="2">
    <location>
        <position position="1"/>
    </location>
</feature>
<comment type="caution">
    <text evidence="2">The sequence shown here is derived from an EMBL/GenBank/DDBJ whole genome shotgun (WGS) entry which is preliminary data.</text>
</comment>
<accession>A0ABN9RA82</accession>
<feature type="region of interest" description="Disordered" evidence="1">
    <location>
        <begin position="1"/>
        <end position="69"/>
    </location>
</feature>
<evidence type="ECO:0000313" key="3">
    <source>
        <dbReference type="Proteomes" id="UP001189429"/>
    </source>
</evidence>
<gene>
    <name evidence="2" type="ORF">PCOR1329_LOCUS18494</name>
</gene>
<name>A0ABN9RA82_9DINO</name>
<organism evidence="2 3">
    <name type="scientific">Prorocentrum cordatum</name>
    <dbReference type="NCBI Taxonomy" id="2364126"/>
    <lineage>
        <taxon>Eukaryota</taxon>
        <taxon>Sar</taxon>
        <taxon>Alveolata</taxon>
        <taxon>Dinophyceae</taxon>
        <taxon>Prorocentrales</taxon>
        <taxon>Prorocentraceae</taxon>
        <taxon>Prorocentrum</taxon>
    </lineage>
</organism>
<evidence type="ECO:0000313" key="2">
    <source>
        <dbReference type="EMBL" id="CAK0815067.1"/>
    </source>
</evidence>
<proteinExistence type="predicted"/>
<dbReference type="Proteomes" id="UP001189429">
    <property type="component" value="Unassembled WGS sequence"/>
</dbReference>
<dbReference type="EMBL" id="CAUYUJ010005814">
    <property type="protein sequence ID" value="CAK0815067.1"/>
    <property type="molecule type" value="Genomic_DNA"/>
</dbReference>
<sequence>TRPFDAGNPAGPSPAAKPGLHSTLSPAALLGSSWCPAPGEEEGRSPGEGAGAPPKSCRAGAGVAGAAAESEVPDWELAHAEAFDFWHPAAQGAAAKQGTFFFNVWTDA</sequence>
<protein>
    <submittedName>
        <fullName evidence="2">Uncharacterized protein</fullName>
    </submittedName>
</protein>